<dbReference type="InterPro" id="IPR052078">
    <property type="entry name" value="Trehalose_Metab_GTase"/>
</dbReference>
<comment type="subunit">
    <text evidence="2">Homodimer.</text>
</comment>
<keyword evidence="4" id="KW-0328">Glycosyltransferase</keyword>
<protein>
    <submittedName>
        <fullName evidence="9">Glycosyltransferase</fullName>
    </submittedName>
</protein>
<dbReference type="GO" id="GO:0006006">
    <property type="term" value="P:glucose metabolic process"/>
    <property type="evidence" value="ECO:0007669"/>
    <property type="project" value="UniProtKB-KW"/>
</dbReference>
<comment type="similarity">
    <text evidence="1">Belongs to the glycosyltransferase group 1 family. Glycosyltransferase 4 subfamily.</text>
</comment>
<dbReference type="Proteomes" id="UP000886289">
    <property type="component" value="Unassembled WGS sequence"/>
</dbReference>
<evidence type="ECO:0000256" key="2">
    <source>
        <dbReference type="ARBA" id="ARBA00011738"/>
    </source>
</evidence>
<feature type="domain" description="Trehalose synthase N-terminal" evidence="8">
    <location>
        <begin position="33"/>
        <end position="178"/>
    </location>
</feature>
<dbReference type="Gene3D" id="3.40.50.2000">
    <property type="entry name" value="Glycogen Phosphorylase B"/>
    <property type="match status" value="2"/>
</dbReference>
<keyword evidence="6" id="KW-0119">Carbohydrate metabolism</keyword>
<dbReference type="SUPFAM" id="SSF53756">
    <property type="entry name" value="UDP-Glycosyltransferase/glycogen phosphorylase"/>
    <property type="match status" value="1"/>
</dbReference>
<dbReference type="Pfam" id="PF21269">
    <property type="entry name" value="TreT_GT1"/>
    <property type="match status" value="1"/>
</dbReference>
<evidence type="ECO:0000259" key="8">
    <source>
        <dbReference type="Pfam" id="PF21269"/>
    </source>
</evidence>
<reference evidence="9" key="1">
    <citation type="journal article" date="2020" name="mSystems">
        <title>Genome- and Community-Level Interaction Insights into Carbon Utilization and Element Cycling Functions of Hydrothermarchaeota in Hydrothermal Sediment.</title>
        <authorList>
            <person name="Zhou Z."/>
            <person name="Liu Y."/>
            <person name="Xu W."/>
            <person name="Pan J."/>
            <person name="Luo Z.H."/>
            <person name="Li M."/>
        </authorList>
    </citation>
    <scope>NUCLEOTIDE SEQUENCE [LARGE SCALE GENOMIC DNA]</scope>
    <source>
        <strain evidence="9">HyVt-233</strain>
    </source>
</reference>
<organism evidence="9">
    <name type="scientific">Desulfofervidus auxilii</name>
    <dbReference type="NCBI Taxonomy" id="1621989"/>
    <lineage>
        <taxon>Bacteria</taxon>
        <taxon>Pseudomonadati</taxon>
        <taxon>Thermodesulfobacteriota</taxon>
        <taxon>Candidatus Desulfofervidia</taxon>
        <taxon>Candidatus Desulfofervidales</taxon>
        <taxon>Candidatus Desulfofervidaceae</taxon>
        <taxon>Candidatus Desulfofervidus</taxon>
    </lineage>
</organism>
<evidence type="ECO:0000259" key="7">
    <source>
        <dbReference type="Pfam" id="PF00534"/>
    </source>
</evidence>
<proteinExistence type="inferred from homology"/>
<comment type="caution">
    <text evidence="9">The sequence shown here is derived from an EMBL/GenBank/DDBJ whole genome shotgun (WGS) entry which is preliminary data.</text>
</comment>
<keyword evidence="3" id="KW-0313">Glucose metabolism</keyword>
<accession>A0A7C0U4A8</accession>
<dbReference type="PANTHER" id="PTHR47779">
    <property type="entry name" value="SYNTHASE (CCG-9), PUTATIVE (AFU_ORTHOLOGUE AFUA_3G12100)-RELATED"/>
    <property type="match status" value="1"/>
</dbReference>
<dbReference type="EMBL" id="DRBS01000387">
    <property type="protein sequence ID" value="HDD45262.1"/>
    <property type="molecule type" value="Genomic_DNA"/>
</dbReference>
<dbReference type="PANTHER" id="PTHR47779:SF1">
    <property type="entry name" value="SYNTHASE (CCG-9), PUTATIVE (AFU_ORTHOLOGUE AFUA_3G12100)-RELATED"/>
    <property type="match status" value="1"/>
</dbReference>
<feature type="domain" description="Glycosyl transferase family 1" evidence="7">
    <location>
        <begin position="211"/>
        <end position="379"/>
    </location>
</feature>
<gene>
    <name evidence="9" type="ORF">ENG63_10465</name>
</gene>
<dbReference type="InterPro" id="IPR001296">
    <property type="entry name" value="Glyco_trans_1"/>
</dbReference>
<evidence type="ECO:0000256" key="6">
    <source>
        <dbReference type="ARBA" id="ARBA00023277"/>
    </source>
</evidence>
<evidence type="ECO:0000256" key="4">
    <source>
        <dbReference type="ARBA" id="ARBA00022676"/>
    </source>
</evidence>
<evidence type="ECO:0000313" key="9">
    <source>
        <dbReference type="EMBL" id="HDD45262.1"/>
    </source>
</evidence>
<dbReference type="CDD" id="cd03792">
    <property type="entry name" value="GT4_trehalose_phosphorylase"/>
    <property type="match status" value="1"/>
</dbReference>
<sequence length="412" mass="46799">MGVLERYAEVAGPDVIEHLRQLAALLKGMKVIHVNSTRKGGGVAEILQKLVPLMQELGIDAKWEIITGKEEFFKCTKSMHNALQGNPINIPEPWFRIYEKTNEENAERLCSELENADMVFIHDPQPVPLLKFCQNRKGKWIWRCHIDISRPYRPVWKYFKNFVTDYDASIFSIADFAQPLPHPLYIIPPSIDPLSEKNIELEKEEVFSVYKKFGIDPELPVIVQISRFDRFKDPLGVIQAYRLTKKFIPHLQLVLAGGGATDDPEGEMVLSEVQAAAADDPNIHVLSLPPESDRVINALQRGADIVLQKSIKEGFGLTVTEAMWKGKPVIGGNTGGIRLQVINHHTGFLVDTPEGAALRIRYLLRHRDQLYTMGEKAKEFVRENFLITRHLRDYLTLMVAISYGVKERIELG</sequence>
<evidence type="ECO:0000256" key="3">
    <source>
        <dbReference type="ARBA" id="ARBA00022526"/>
    </source>
</evidence>
<name>A0A7C0U4A8_DESA2</name>
<dbReference type="Pfam" id="PF00534">
    <property type="entry name" value="Glycos_transf_1"/>
    <property type="match status" value="1"/>
</dbReference>
<dbReference type="AlphaFoldDB" id="A0A7C0U4A8"/>
<dbReference type="GO" id="GO:0016757">
    <property type="term" value="F:glycosyltransferase activity"/>
    <property type="evidence" value="ECO:0007669"/>
    <property type="project" value="UniProtKB-KW"/>
</dbReference>
<keyword evidence="5" id="KW-0808">Transferase</keyword>
<dbReference type="InterPro" id="IPR049438">
    <property type="entry name" value="TreT_GT1"/>
</dbReference>
<evidence type="ECO:0000256" key="5">
    <source>
        <dbReference type="ARBA" id="ARBA00022679"/>
    </source>
</evidence>
<evidence type="ECO:0000256" key="1">
    <source>
        <dbReference type="ARBA" id="ARBA00009481"/>
    </source>
</evidence>